<proteinExistence type="predicted"/>
<dbReference type="Gene3D" id="3.30.43.10">
    <property type="entry name" value="Uridine Diphospho-n-acetylenolpyruvylglucosamine Reductase, domain 2"/>
    <property type="match status" value="1"/>
</dbReference>
<evidence type="ECO:0000256" key="3">
    <source>
        <dbReference type="ARBA" id="ARBA00022723"/>
    </source>
</evidence>
<evidence type="ECO:0000256" key="1">
    <source>
        <dbReference type="ARBA" id="ARBA00001974"/>
    </source>
</evidence>
<keyword evidence="5" id="KW-0560">Oxidoreductase</keyword>
<evidence type="ECO:0000259" key="9">
    <source>
        <dbReference type="PROSITE" id="PS51387"/>
    </source>
</evidence>
<sequence>MLPALDPQASLAPQYQEYLLALRGAGFQGEIETRYGHRLTYATDNSIYQLLPQAVICPRGKSDLQIALRLAQNEAFAGITFSARGGGTGTNGQSLNTGIIVDLSRHLTQVISIEVEARCAQVQAGVIKDALNDALRPSGLFFSPDLSTSNRATLGGMINTDASGAGSLVYGKTSDHIVSVTAILDDGSELVTAAWDAQARSQLRGRAKQLAESVLALCQDRQGLIAQQFPKLNRFLTGYDLNHAYDPQTDRLDLTRLLCGSEGTLAFIVEACVDLDPLPEQRVLVNIQYDSFDAALRDAPGLVAAQANVVETIDANVLGLAREDVSWHTVAELVEPAGDEELRRFDGINMVEFAGEPEQVEARLLALLARLDQAGSGVLGYKICRARVEIERIYAMRKKAVGLLGNAKGARKPLPFAEDTAVPPERLADFIAEFRALLDAEGLNYGMFGHVDAGVLHVRPALDLCDPADEKLLYSLSDQVAALTQRYGGLMWGEHGRGIRSKYGPAVFGELFDDLRRIKAWFDPDNKLNPGKICTPLGSDAEVMPLETVSRGSFNRQISPLSREQYERAIRCNGNGLCFNYQSETPMCPSYKASGDRLESPKGRAELMRAWLRLLATQGVDMSQYPPKPAPWWQRLANNLSKQPDFSHEVYAGMQSCLACKACSGACPVKVDIPTLRAEFLHHYYGRYLRPLKDHLVAGLEDTLPLQAKFAGAMNALSQNRLSKYVVDKLLGYVDAPALSVPTLTERLGDSQPMTMAQLEQRLKVASDAQRADMVLLVQDPFNSHYDASVVEQGLRLLTKLGLTPLLVPYLPNGKPQHIKGFLDRFKRTAQITTRALNRLSDYGVPMVGLDPALVLTYSDEYVESLGREAVQFEVSMLPSYLLSQRHRWPKVTQVKAKYRLMGHCTESSVRPQGAAEWQTLMGHFGLQLELISVGCCGMAGTYGHERSNLQRSKALYQMHWADSIDAVAAEPLVSGYSCRSQVKRLAGKAMRHPLQALLEQIERELG</sequence>
<dbReference type="SUPFAM" id="SSF55103">
    <property type="entry name" value="FAD-linked oxidases, C-terminal domain"/>
    <property type="match status" value="1"/>
</dbReference>
<dbReference type="InterPro" id="IPR016167">
    <property type="entry name" value="FAD-bd_PCMH_sub1"/>
</dbReference>
<reference evidence="11" key="1">
    <citation type="journal article" date="2019" name="Int. J. Syst. Evol. Microbiol.">
        <title>The Global Catalogue of Microorganisms (GCM) 10K type strain sequencing project: providing services to taxonomists for standard genome sequencing and annotation.</title>
        <authorList>
            <consortium name="The Broad Institute Genomics Platform"/>
            <consortium name="The Broad Institute Genome Sequencing Center for Infectious Disease"/>
            <person name="Wu L."/>
            <person name="Ma J."/>
        </authorList>
    </citation>
    <scope>NUCLEOTIDE SEQUENCE [LARGE SCALE GENOMIC DNA]</scope>
    <source>
        <strain evidence="11">JCM 18401</strain>
    </source>
</reference>
<evidence type="ECO:0000256" key="4">
    <source>
        <dbReference type="ARBA" id="ARBA00022827"/>
    </source>
</evidence>
<dbReference type="Pfam" id="PF13183">
    <property type="entry name" value="Fer4_8"/>
    <property type="match status" value="1"/>
</dbReference>
<dbReference type="Pfam" id="PF01565">
    <property type="entry name" value="FAD_binding_4"/>
    <property type="match status" value="1"/>
</dbReference>
<keyword evidence="7" id="KW-0411">Iron-sulfur</keyword>
<dbReference type="Gene3D" id="1.10.1060.10">
    <property type="entry name" value="Alpha-helical ferredoxin"/>
    <property type="match status" value="1"/>
</dbReference>
<dbReference type="InterPro" id="IPR016166">
    <property type="entry name" value="FAD-bd_PCMH"/>
</dbReference>
<name>A0ABP9ENN8_9GAMM</name>
<evidence type="ECO:0000259" key="8">
    <source>
        <dbReference type="PROSITE" id="PS51379"/>
    </source>
</evidence>
<evidence type="ECO:0000256" key="7">
    <source>
        <dbReference type="ARBA" id="ARBA00023014"/>
    </source>
</evidence>
<evidence type="ECO:0000256" key="5">
    <source>
        <dbReference type="ARBA" id="ARBA00023002"/>
    </source>
</evidence>
<keyword evidence="2" id="KW-0285">Flavoprotein</keyword>
<dbReference type="PROSITE" id="PS00198">
    <property type="entry name" value="4FE4S_FER_1"/>
    <property type="match status" value="1"/>
</dbReference>
<evidence type="ECO:0000313" key="10">
    <source>
        <dbReference type="EMBL" id="GAA4883112.1"/>
    </source>
</evidence>
<dbReference type="Gene3D" id="3.30.465.10">
    <property type="match status" value="1"/>
</dbReference>
<feature type="domain" description="4Fe-4S ferredoxin-type" evidence="8">
    <location>
        <begin position="648"/>
        <end position="679"/>
    </location>
</feature>
<dbReference type="SUPFAM" id="SSF46548">
    <property type="entry name" value="alpha-helical ferredoxin"/>
    <property type="match status" value="1"/>
</dbReference>
<gene>
    <name evidence="10" type="ORF">GCM10023333_16740</name>
</gene>
<dbReference type="InterPro" id="IPR017896">
    <property type="entry name" value="4Fe4S_Fe-S-bd"/>
</dbReference>
<dbReference type="Proteomes" id="UP001499988">
    <property type="component" value="Unassembled WGS sequence"/>
</dbReference>
<dbReference type="InterPro" id="IPR004113">
    <property type="entry name" value="FAD-bd_oxidored_4_C"/>
</dbReference>
<dbReference type="InterPro" id="IPR016169">
    <property type="entry name" value="FAD-bd_PCMH_sub2"/>
</dbReference>
<accession>A0ABP9ENN8</accession>
<dbReference type="Pfam" id="PF02913">
    <property type="entry name" value="FAD-oxidase_C"/>
    <property type="match status" value="1"/>
</dbReference>
<dbReference type="InterPro" id="IPR006094">
    <property type="entry name" value="Oxid_FAD_bind_N"/>
</dbReference>
<dbReference type="PROSITE" id="PS51379">
    <property type="entry name" value="4FE4S_FER_2"/>
    <property type="match status" value="1"/>
</dbReference>
<dbReference type="PROSITE" id="PS51387">
    <property type="entry name" value="FAD_PCMH"/>
    <property type="match status" value="1"/>
</dbReference>
<keyword evidence="6" id="KW-0408">Iron</keyword>
<organism evidence="10 11">
    <name type="scientific">Ferrimonas pelagia</name>
    <dbReference type="NCBI Taxonomy" id="1177826"/>
    <lineage>
        <taxon>Bacteria</taxon>
        <taxon>Pseudomonadati</taxon>
        <taxon>Pseudomonadota</taxon>
        <taxon>Gammaproteobacteria</taxon>
        <taxon>Alteromonadales</taxon>
        <taxon>Ferrimonadaceae</taxon>
        <taxon>Ferrimonas</taxon>
    </lineage>
</organism>
<dbReference type="InterPro" id="IPR016164">
    <property type="entry name" value="FAD-linked_Oxase-like_C"/>
</dbReference>
<comment type="caution">
    <text evidence="10">The sequence shown here is derived from an EMBL/GenBank/DDBJ whole genome shotgun (WGS) entry which is preliminary data.</text>
</comment>
<evidence type="ECO:0000313" key="11">
    <source>
        <dbReference type="Proteomes" id="UP001499988"/>
    </source>
</evidence>
<protein>
    <submittedName>
        <fullName evidence="10">FAD-binding and (Fe-S)-binding domain-containing protein</fullName>
    </submittedName>
</protein>
<evidence type="ECO:0000256" key="6">
    <source>
        <dbReference type="ARBA" id="ARBA00023004"/>
    </source>
</evidence>
<dbReference type="PANTHER" id="PTHR11748">
    <property type="entry name" value="D-LACTATE DEHYDROGENASE"/>
    <property type="match status" value="1"/>
</dbReference>
<dbReference type="InterPro" id="IPR017900">
    <property type="entry name" value="4Fe4S_Fe_S_CS"/>
</dbReference>
<dbReference type="PANTHER" id="PTHR11748:SF119">
    <property type="entry name" value="D-2-HYDROXYGLUTARATE DEHYDROGENASE"/>
    <property type="match status" value="1"/>
</dbReference>
<evidence type="ECO:0000256" key="2">
    <source>
        <dbReference type="ARBA" id="ARBA00022630"/>
    </source>
</evidence>
<dbReference type="EMBL" id="BAABJZ010000023">
    <property type="protein sequence ID" value="GAA4883112.1"/>
    <property type="molecule type" value="Genomic_DNA"/>
</dbReference>
<feature type="domain" description="FAD-binding PCMH-type" evidence="9">
    <location>
        <begin position="48"/>
        <end position="278"/>
    </location>
</feature>
<dbReference type="Gene3D" id="3.30.70.2740">
    <property type="match status" value="1"/>
</dbReference>
<keyword evidence="3" id="KW-0479">Metal-binding</keyword>
<dbReference type="InterPro" id="IPR009051">
    <property type="entry name" value="Helical_ferredxn"/>
</dbReference>
<dbReference type="InterPro" id="IPR036318">
    <property type="entry name" value="FAD-bd_PCMH-like_sf"/>
</dbReference>
<comment type="cofactor">
    <cofactor evidence="1">
        <name>FAD</name>
        <dbReference type="ChEBI" id="CHEBI:57692"/>
    </cofactor>
</comment>
<dbReference type="SUPFAM" id="SSF56176">
    <property type="entry name" value="FAD-binding/transporter-associated domain-like"/>
    <property type="match status" value="1"/>
</dbReference>
<keyword evidence="11" id="KW-1185">Reference proteome</keyword>
<keyword evidence="4" id="KW-0274">FAD</keyword>
<dbReference type="RefSeq" id="WP_345334902.1">
    <property type="nucleotide sequence ID" value="NZ_BAABJZ010000023.1"/>
</dbReference>